<protein>
    <submittedName>
        <fullName evidence="1">Glycosyltransferase family 2 protein</fullName>
    </submittedName>
</protein>
<dbReference type="EMBL" id="SMRT01000021">
    <property type="protein sequence ID" value="TDF92343.1"/>
    <property type="molecule type" value="Genomic_DNA"/>
</dbReference>
<keyword evidence="2" id="KW-1185">Reference proteome</keyword>
<dbReference type="GO" id="GO:0016740">
    <property type="term" value="F:transferase activity"/>
    <property type="evidence" value="ECO:0007669"/>
    <property type="project" value="UniProtKB-KW"/>
</dbReference>
<dbReference type="Proteomes" id="UP000295636">
    <property type="component" value="Unassembled WGS sequence"/>
</dbReference>
<dbReference type="SUPFAM" id="SSF53448">
    <property type="entry name" value="Nucleotide-diphospho-sugar transferases"/>
    <property type="match status" value="1"/>
</dbReference>
<evidence type="ECO:0000313" key="2">
    <source>
        <dbReference type="Proteomes" id="UP000295636"/>
    </source>
</evidence>
<dbReference type="AlphaFoldDB" id="A0A4R5KAT6"/>
<organism evidence="1 2">
    <name type="scientific">Paenibacillus piri</name>
    <dbReference type="NCBI Taxonomy" id="2547395"/>
    <lineage>
        <taxon>Bacteria</taxon>
        <taxon>Bacillati</taxon>
        <taxon>Bacillota</taxon>
        <taxon>Bacilli</taxon>
        <taxon>Bacillales</taxon>
        <taxon>Paenibacillaceae</taxon>
        <taxon>Paenibacillus</taxon>
    </lineage>
</organism>
<dbReference type="OrthoDB" id="9802649at2"/>
<name>A0A4R5KAT6_9BACL</name>
<dbReference type="InterPro" id="IPR029044">
    <property type="entry name" value="Nucleotide-diphossugar_trans"/>
</dbReference>
<gene>
    <name evidence="1" type="ORF">E1757_30195</name>
</gene>
<dbReference type="RefSeq" id="WP_133235298.1">
    <property type="nucleotide sequence ID" value="NZ_SMRT01000021.1"/>
</dbReference>
<proteinExistence type="predicted"/>
<sequence length="243" mass="27584">MIIHLHALCWNEEKMLPHFFKHYDGLVDAYFIYDNGSSDRSLTLLHSHPKVTVNRFDIEGASLIESALAQFNSVWKRSVGKADWVIVCDIDEHLYHPDLRAYLEACAASGVTLIVPEGYEMVADAFPDYGSPLCEQIQTGVRDGVFLDKPQLFNPNAIGEINFAAGRHSASPVGNVIEPSSKEVKLLHYKYLGFDYLSSRLTQLRQGLRMVDIANHWGVQYMWAEQQKRQVFESLKRQAVKAL</sequence>
<dbReference type="Pfam" id="PF13704">
    <property type="entry name" value="Glyco_tranf_2_4"/>
    <property type="match status" value="1"/>
</dbReference>
<evidence type="ECO:0000313" key="1">
    <source>
        <dbReference type="EMBL" id="TDF92343.1"/>
    </source>
</evidence>
<comment type="caution">
    <text evidence="1">The sequence shown here is derived from an EMBL/GenBank/DDBJ whole genome shotgun (WGS) entry which is preliminary data.</text>
</comment>
<reference evidence="1 2" key="1">
    <citation type="submission" date="2019-03" db="EMBL/GenBank/DDBJ databases">
        <title>This is whole genome sequence of Paenibacillus sp MS74 strain.</title>
        <authorList>
            <person name="Trinh H.N."/>
        </authorList>
    </citation>
    <scope>NUCLEOTIDE SEQUENCE [LARGE SCALE GENOMIC DNA]</scope>
    <source>
        <strain evidence="1 2">MS74</strain>
    </source>
</reference>
<keyword evidence="1" id="KW-0808">Transferase</keyword>
<accession>A0A4R5KAT6</accession>